<dbReference type="GO" id="GO:0008270">
    <property type="term" value="F:zinc ion binding"/>
    <property type="evidence" value="ECO:0007669"/>
    <property type="project" value="UniProtKB-KW"/>
</dbReference>
<dbReference type="SMART" id="SM00184">
    <property type="entry name" value="RING"/>
    <property type="match status" value="1"/>
</dbReference>
<evidence type="ECO:0000313" key="8">
    <source>
        <dbReference type="Proteomes" id="UP000626109"/>
    </source>
</evidence>
<proteinExistence type="predicted"/>
<dbReference type="GO" id="GO:0061630">
    <property type="term" value="F:ubiquitin protein ligase activity"/>
    <property type="evidence" value="ECO:0007669"/>
    <property type="project" value="TreeGrafter"/>
</dbReference>
<reference evidence="7" key="1">
    <citation type="submission" date="2021-02" db="EMBL/GenBank/DDBJ databases">
        <authorList>
            <person name="Dougan E. K."/>
            <person name="Rhodes N."/>
            <person name="Thang M."/>
            <person name="Chan C."/>
        </authorList>
    </citation>
    <scope>NUCLEOTIDE SEQUENCE</scope>
</reference>
<evidence type="ECO:0000256" key="5">
    <source>
        <dbReference type="SAM" id="MobiDB-lite"/>
    </source>
</evidence>
<evidence type="ECO:0000256" key="2">
    <source>
        <dbReference type="ARBA" id="ARBA00022771"/>
    </source>
</evidence>
<comment type="caution">
    <text evidence="7">The sequence shown here is derived from an EMBL/GenBank/DDBJ whole genome shotgun (WGS) entry which is preliminary data.</text>
</comment>
<keyword evidence="3" id="KW-0862">Zinc</keyword>
<dbReference type="PANTHER" id="PTHR45931:SF3">
    <property type="entry name" value="RING ZINC FINGER-CONTAINING PROTEIN"/>
    <property type="match status" value="1"/>
</dbReference>
<protein>
    <recommendedName>
        <fullName evidence="6">RING-type domain-containing protein</fullName>
    </recommendedName>
</protein>
<dbReference type="PANTHER" id="PTHR45931">
    <property type="entry name" value="SI:CH211-59O9.10"/>
    <property type="match status" value="1"/>
</dbReference>
<keyword evidence="1" id="KW-0479">Metal-binding</keyword>
<name>A0A813KKB3_POLGL</name>
<organism evidence="7 8">
    <name type="scientific">Polarella glacialis</name>
    <name type="common">Dinoflagellate</name>
    <dbReference type="NCBI Taxonomy" id="89957"/>
    <lineage>
        <taxon>Eukaryota</taxon>
        <taxon>Sar</taxon>
        <taxon>Alveolata</taxon>
        <taxon>Dinophyceae</taxon>
        <taxon>Suessiales</taxon>
        <taxon>Suessiaceae</taxon>
        <taxon>Polarella</taxon>
    </lineage>
</organism>
<gene>
    <name evidence="7" type="ORF">PGLA2088_LOCUS31990</name>
</gene>
<dbReference type="Proteomes" id="UP000626109">
    <property type="component" value="Unassembled WGS sequence"/>
</dbReference>
<feature type="region of interest" description="Disordered" evidence="5">
    <location>
        <begin position="60"/>
        <end position="86"/>
    </location>
</feature>
<evidence type="ECO:0000259" key="6">
    <source>
        <dbReference type="PROSITE" id="PS50089"/>
    </source>
</evidence>
<dbReference type="AlphaFoldDB" id="A0A813KKB3"/>
<accession>A0A813KKB3</accession>
<dbReference type="EMBL" id="CAJNNW010029746">
    <property type="protein sequence ID" value="CAE8701369.1"/>
    <property type="molecule type" value="Genomic_DNA"/>
</dbReference>
<dbReference type="GO" id="GO:0005634">
    <property type="term" value="C:nucleus"/>
    <property type="evidence" value="ECO:0007669"/>
    <property type="project" value="TreeGrafter"/>
</dbReference>
<feature type="compositionally biased region" description="Polar residues" evidence="5">
    <location>
        <begin position="19"/>
        <end position="29"/>
    </location>
</feature>
<evidence type="ECO:0000256" key="3">
    <source>
        <dbReference type="ARBA" id="ARBA00022833"/>
    </source>
</evidence>
<dbReference type="InterPro" id="IPR051834">
    <property type="entry name" value="RING_finger_E3_ligase"/>
</dbReference>
<evidence type="ECO:0000313" key="7">
    <source>
        <dbReference type="EMBL" id="CAE8701369.1"/>
    </source>
</evidence>
<dbReference type="SUPFAM" id="SSF57850">
    <property type="entry name" value="RING/U-box"/>
    <property type="match status" value="1"/>
</dbReference>
<dbReference type="Pfam" id="PF13639">
    <property type="entry name" value="zf-RING_2"/>
    <property type="match status" value="1"/>
</dbReference>
<feature type="domain" description="RING-type" evidence="6">
    <location>
        <begin position="92"/>
        <end position="133"/>
    </location>
</feature>
<dbReference type="InterPro" id="IPR013083">
    <property type="entry name" value="Znf_RING/FYVE/PHD"/>
</dbReference>
<dbReference type="PROSITE" id="PS50089">
    <property type="entry name" value="ZF_RING_2"/>
    <property type="match status" value="1"/>
</dbReference>
<evidence type="ECO:0000256" key="1">
    <source>
        <dbReference type="ARBA" id="ARBA00022723"/>
    </source>
</evidence>
<evidence type="ECO:0000256" key="4">
    <source>
        <dbReference type="PROSITE-ProRule" id="PRU00175"/>
    </source>
</evidence>
<dbReference type="InterPro" id="IPR001841">
    <property type="entry name" value="Znf_RING"/>
</dbReference>
<feature type="non-terminal residue" evidence="7">
    <location>
        <position position="1"/>
    </location>
</feature>
<sequence length="137" mass="15460">AFVQRSPSDLPVEPGEPVDQQNRPASSSRGPYITVRGPDGPTRMPLHSVLQMVRQNEERQQVGANGATIQALPTRTFHGTMDSNRKDEDSRCQICMEDFAEGEELRTLPCFHLFHCACVDQWLKVNSICPTCRHKIR</sequence>
<feature type="region of interest" description="Disordered" evidence="5">
    <location>
        <begin position="1"/>
        <end position="44"/>
    </location>
</feature>
<dbReference type="Gene3D" id="3.30.40.10">
    <property type="entry name" value="Zinc/RING finger domain, C3HC4 (zinc finger)"/>
    <property type="match status" value="1"/>
</dbReference>
<dbReference type="GO" id="GO:0006511">
    <property type="term" value="P:ubiquitin-dependent protein catabolic process"/>
    <property type="evidence" value="ECO:0007669"/>
    <property type="project" value="TreeGrafter"/>
</dbReference>
<keyword evidence="2 4" id="KW-0863">Zinc-finger</keyword>